<sequence>MSVPASVFCGISVRPWSQWSSSSRLPGRLLGRRRAPGPVPCPARPPCHPPLPGRCPLASKVARRGAPGCADQWVPFVPGQGDRFWPQWIAHRLTSAPGPALGGECDRRAEMGLRAARCPALSAGRRARPAS</sequence>
<evidence type="ECO:0000313" key="2">
    <source>
        <dbReference type="Proteomes" id="UP000440578"/>
    </source>
</evidence>
<organism evidence="1 2">
    <name type="scientific">Amphibalanus amphitrite</name>
    <name type="common">Striped barnacle</name>
    <name type="synonym">Balanus amphitrite</name>
    <dbReference type="NCBI Taxonomy" id="1232801"/>
    <lineage>
        <taxon>Eukaryota</taxon>
        <taxon>Metazoa</taxon>
        <taxon>Ecdysozoa</taxon>
        <taxon>Arthropoda</taxon>
        <taxon>Crustacea</taxon>
        <taxon>Multicrustacea</taxon>
        <taxon>Cirripedia</taxon>
        <taxon>Thoracica</taxon>
        <taxon>Thoracicalcarea</taxon>
        <taxon>Balanomorpha</taxon>
        <taxon>Balanoidea</taxon>
        <taxon>Balanidae</taxon>
        <taxon>Amphibalaninae</taxon>
        <taxon>Amphibalanus</taxon>
    </lineage>
</organism>
<protein>
    <submittedName>
        <fullName evidence="1">Uncharacterized protein</fullName>
    </submittedName>
</protein>
<dbReference type="Proteomes" id="UP000440578">
    <property type="component" value="Unassembled WGS sequence"/>
</dbReference>
<keyword evidence="2" id="KW-1185">Reference proteome</keyword>
<accession>A0A6A4WPD9</accession>
<comment type="caution">
    <text evidence="1">The sequence shown here is derived from an EMBL/GenBank/DDBJ whole genome shotgun (WGS) entry which is preliminary data.</text>
</comment>
<dbReference type="EMBL" id="VIIS01000601">
    <property type="protein sequence ID" value="KAF0307129.1"/>
    <property type="molecule type" value="Genomic_DNA"/>
</dbReference>
<evidence type="ECO:0000313" key="1">
    <source>
        <dbReference type="EMBL" id="KAF0307129.1"/>
    </source>
</evidence>
<proteinExistence type="predicted"/>
<gene>
    <name evidence="1" type="ORF">FJT64_021476</name>
</gene>
<dbReference type="AlphaFoldDB" id="A0A6A4WPD9"/>
<reference evidence="1 2" key="1">
    <citation type="submission" date="2019-07" db="EMBL/GenBank/DDBJ databases">
        <title>Draft genome assembly of a fouling barnacle, Amphibalanus amphitrite (Darwin, 1854): The first reference genome for Thecostraca.</title>
        <authorList>
            <person name="Kim W."/>
        </authorList>
    </citation>
    <scope>NUCLEOTIDE SEQUENCE [LARGE SCALE GENOMIC DNA]</scope>
    <source>
        <strain evidence="1">SNU_AA5</strain>
        <tissue evidence="1">Soma without cirri and trophi</tissue>
    </source>
</reference>
<name>A0A6A4WPD9_AMPAM</name>